<organism evidence="2 3">
    <name type="scientific">Dietzia natronolimnaea</name>
    <dbReference type="NCBI Taxonomy" id="161920"/>
    <lineage>
        <taxon>Bacteria</taxon>
        <taxon>Bacillati</taxon>
        <taxon>Actinomycetota</taxon>
        <taxon>Actinomycetes</taxon>
        <taxon>Mycobacteriales</taxon>
        <taxon>Dietziaceae</taxon>
        <taxon>Dietzia</taxon>
    </lineage>
</organism>
<comment type="caution">
    <text evidence="2">The sequence shown here is derived from an EMBL/GenBank/DDBJ whole genome shotgun (WGS) entry which is preliminary data.</text>
</comment>
<keyword evidence="1" id="KW-0732">Signal</keyword>
<sequence>MSTSRALKGFTATTASALLVLGGVGIANAQNVVTVVPGDNGDGRTVIVNNPGMSVDIISVDRAAGTVAVQMTNNLGFTVFCEAPNQDTTAGARPGGTVSTAPVVEMSAEYYQRFQNVQAENLNIASGSVTMNFWPLGQLLPQGSVGALASDAVQLRSQITEASTRAKVDGLFGTTGSFQLANGNTANRTITLGPPSSLPRGEDQLGFFTMCAQGTNSSAAQTTGQLYAWSTLEGDYVPPVDEDDDEGPEAP</sequence>
<feature type="chain" id="PRO_5011974406" description="Cell surface protein" evidence="1">
    <location>
        <begin position="30"/>
        <end position="251"/>
    </location>
</feature>
<proteinExistence type="predicted"/>
<keyword evidence="3" id="KW-1185">Reference proteome</keyword>
<evidence type="ECO:0008006" key="4">
    <source>
        <dbReference type="Google" id="ProtNLM"/>
    </source>
</evidence>
<reference evidence="3" key="1">
    <citation type="submission" date="2017-09" db="EMBL/GenBank/DDBJ databases">
        <authorList>
            <person name="Zhang Y."/>
            <person name="Huang X."/>
            <person name="Liu J."/>
            <person name="Lu L."/>
            <person name="Peng K."/>
        </authorList>
    </citation>
    <scope>NUCLEOTIDE SEQUENCE [LARGE SCALE GENOMIC DNA]</scope>
    <source>
        <strain evidence="3">S-XJ-1</strain>
    </source>
</reference>
<dbReference type="RefSeq" id="WP_095717378.1">
    <property type="nucleotide sequence ID" value="NZ_NTGA01000007.1"/>
</dbReference>
<dbReference type="Proteomes" id="UP000218810">
    <property type="component" value="Unassembled WGS sequence"/>
</dbReference>
<evidence type="ECO:0000313" key="2">
    <source>
        <dbReference type="EMBL" id="PAY24132.1"/>
    </source>
</evidence>
<dbReference type="AlphaFoldDB" id="A0A2A2WSE8"/>
<dbReference type="EMBL" id="NTGA01000007">
    <property type="protein sequence ID" value="PAY24132.1"/>
    <property type="molecule type" value="Genomic_DNA"/>
</dbReference>
<accession>A0A2A2WSE8</accession>
<gene>
    <name evidence="2" type="ORF">CEY15_03800</name>
</gene>
<name>A0A2A2WSE8_9ACTN</name>
<evidence type="ECO:0000256" key="1">
    <source>
        <dbReference type="SAM" id="SignalP"/>
    </source>
</evidence>
<protein>
    <recommendedName>
        <fullName evidence="4">Cell surface protein</fullName>
    </recommendedName>
</protein>
<evidence type="ECO:0000313" key="3">
    <source>
        <dbReference type="Proteomes" id="UP000218810"/>
    </source>
</evidence>
<dbReference type="OrthoDB" id="4775032at2"/>
<feature type="signal peptide" evidence="1">
    <location>
        <begin position="1"/>
        <end position="29"/>
    </location>
</feature>